<proteinExistence type="predicted"/>
<dbReference type="InterPro" id="IPR035985">
    <property type="entry name" value="Ubiquitin-activating_enz"/>
</dbReference>
<keyword evidence="2" id="KW-0808">Transferase</keyword>
<dbReference type="GO" id="GO:0016779">
    <property type="term" value="F:nucleotidyltransferase activity"/>
    <property type="evidence" value="ECO:0007669"/>
    <property type="project" value="UniProtKB-KW"/>
</dbReference>
<evidence type="ECO:0000313" key="3">
    <source>
        <dbReference type="Proteomes" id="UP001223420"/>
    </source>
</evidence>
<reference evidence="2" key="1">
    <citation type="submission" date="2023-07" db="EMBL/GenBank/DDBJ databases">
        <title>Genomic Encyclopedia of Type Strains, Phase IV (KMG-IV): sequencing the most valuable type-strain genomes for metagenomic binning, comparative biology and taxonomic classification.</title>
        <authorList>
            <person name="Goeker M."/>
        </authorList>
    </citation>
    <scope>NUCLEOTIDE SEQUENCE</scope>
    <source>
        <strain evidence="2">DSM 19569</strain>
    </source>
</reference>
<dbReference type="GO" id="GO:0008641">
    <property type="term" value="F:ubiquitin-like modifier activating enzyme activity"/>
    <property type="evidence" value="ECO:0007669"/>
    <property type="project" value="InterPro"/>
</dbReference>
<dbReference type="Gene3D" id="3.40.50.720">
    <property type="entry name" value="NAD(P)-binding Rossmann-like Domain"/>
    <property type="match status" value="1"/>
</dbReference>
<dbReference type="SUPFAM" id="SSF69572">
    <property type="entry name" value="Activating enzymes of the ubiquitin-like proteins"/>
    <property type="match status" value="1"/>
</dbReference>
<dbReference type="Pfam" id="PF14459">
    <property type="entry name" value="Prok-E2_C"/>
    <property type="match status" value="1"/>
</dbReference>
<feature type="domain" description="THIF-type NAD/FAD binding fold" evidence="1">
    <location>
        <begin position="207"/>
        <end position="283"/>
    </location>
</feature>
<dbReference type="InterPro" id="IPR032864">
    <property type="entry name" value="Prok-E2_C"/>
</dbReference>
<dbReference type="InterPro" id="IPR000594">
    <property type="entry name" value="ThiF_NAD_FAD-bd"/>
</dbReference>
<comment type="caution">
    <text evidence="2">The sequence shown here is derived from an EMBL/GenBank/DDBJ whole genome shotgun (WGS) entry which is preliminary data.</text>
</comment>
<dbReference type="RefSeq" id="WP_230366732.1">
    <property type="nucleotide sequence ID" value="NZ_JAJALK010000007.1"/>
</dbReference>
<dbReference type="AlphaFoldDB" id="A0AAJ1TQ26"/>
<gene>
    <name evidence="2" type="ORF">QO001_003910</name>
</gene>
<dbReference type="Proteomes" id="UP001223420">
    <property type="component" value="Unassembled WGS sequence"/>
</dbReference>
<keyword evidence="2" id="KW-0548">Nucleotidyltransferase</keyword>
<name>A0AAJ1TQ26_9HYPH</name>
<accession>A0AAJ1TQ26</accession>
<sequence>MALANFFDRAATAASQVLAGFGMAAFSERLQAQVIGIAFDGEAARSAEGAALLDMTIRLLARLYPTLMIHAVDDRATAHAAGLASVAQSINPAIHLEHDANRVTIAICVGQATPDIAGTKFFAGSNGWTARFSSSDPIGCGASANPFGAGAAACIAVANVFRAVFADQIPSGSLDTDIALDLRSYRSKTTADTDDEIGPVDLGETHLVGLGAIGNGTVWALSRLSSLTGTLHLIDHETVDLSNLQRYAMMGQADIDAAKVDVAASLLADTGLKVVPHRATWGAYLAARNDWHLERVAAALDTARDRIAVQGALPRWIVNAWTQEGDLGVSRHGFTDGRACLACLYLPAGEVKDEDDRIAEELGLPEAQPEVRRMLQTSEPVSVAFVERIATALGVPFDALRPFAGQPLRSFYQSTVCGGVVFRLTDGGRPVGITVPMAFQSALAGILLAADLSKDARGGLKTVTTVTRFNLLRPLGTHFNDPHARDATGRCICADPDYIKIYNDKYMCY</sequence>
<organism evidence="2 3">
    <name type="scientific">Methylobacterium brachiatum</name>
    <dbReference type="NCBI Taxonomy" id="269660"/>
    <lineage>
        <taxon>Bacteria</taxon>
        <taxon>Pseudomonadati</taxon>
        <taxon>Pseudomonadota</taxon>
        <taxon>Alphaproteobacteria</taxon>
        <taxon>Hyphomicrobiales</taxon>
        <taxon>Methylobacteriaceae</taxon>
        <taxon>Methylobacterium</taxon>
    </lineage>
</organism>
<dbReference type="Pfam" id="PF00899">
    <property type="entry name" value="ThiF"/>
    <property type="match status" value="1"/>
</dbReference>
<protein>
    <submittedName>
        <fullName evidence="2">Molybdopterin/thiamine biosynthesis adenylyltransferase</fullName>
    </submittedName>
</protein>
<evidence type="ECO:0000259" key="1">
    <source>
        <dbReference type="Pfam" id="PF00899"/>
    </source>
</evidence>
<evidence type="ECO:0000313" key="2">
    <source>
        <dbReference type="EMBL" id="MDQ0544972.1"/>
    </source>
</evidence>
<dbReference type="EMBL" id="JAUSWL010000007">
    <property type="protein sequence ID" value="MDQ0544972.1"/>
    <property type="molecule type" value="Genomic_DNA"/>
</dbReference>